<feature type="domain" description="PB1" evidence="11">
    <location>
        <begin position="117"/>
        <end position="199"/>
    </location>
</feature>
<evidence type="ECO:0000256" key="4">
    <source>
        <dbReference type="ARBA" id="ARBA00022491"/>
    </source>
</evidence>
<comment type="function">
    <text evidence="9">Aux/IAA proteins are short-lived transcriptional factors that function as repressors of early auxin response genes at low auxin concentrations. Repression is thought to result from the interaction with auxin response factors (ARFs), proteins that bind to the auxin-responsive promoter element (AuxRE). Formation of heterodimers with ARF proteins may alter their ability to modulate early auxin response genes expression.</text>
</comment>
<dbReference type="GO" id="GO:0006355">
    <property type="term" value="P:regulation of DNA-templated transcription"/>
    <property type="evidence" value="ECO:0007669"/>
    <property type="project" value="InterPro"/>
</dbReference>
<evidence type="ECO:0000256" key="9">
    <source>
        <dbReference type="ARBA" id="ARBA00025283"/>
    </source>
</evidence>
<gene>
    <name evidence="12" type="ORF">D0Y65_045523</name>
</gene>
<evidence type="ECO:0000313" key="12">
    <source>
        <dbReference type="EMBL" id="RZB56394.1"/>
    </source>
</evidence>
<evidence type="ECO:0000256" key="8">
    <source>
        <dbReference type="ARBA" id="ARBA00023294"/>
    </source>
</evidence>
<keyword evidence="4 10" id="KW-0678">Repressor</keyword>
<evidence type="ECO:0000313" key="13">
    <source>
        <dbReference type="Proteomes" id="UP000289340"/>
    </source>
</evidence>
<dbReference type="PANTHER" id="PTHR31734:SF38">
    <property type="entry name" value="AUXIN-RESPONSIVE PROTEIN IAA29"/>
    <property type="match status" value="1"/>
</dbReference>
<dbReference type="InterPro" id="IPR003311">
    <property type="entry name" value="AUX_IAA"/>
</dbReference>
<evidence type="ECO:0000256" key="6">
    <source>
        <dbReference type="ARBA" id="ARBA00023163"/>
    </source>
</evidence>
<accession>A0A445G5D7</accession>
<organism evidence="12 13">
    <name type="scientific">Glycine soja</name>
    <name type="common">Wild soybean</name>
    <dbReference type="NCBI Taxonomy" id="3848"/>
    <lineage>
        <taxon>Eukaryota</taxon>
        <taxon>Viridiplantae</taxon>
        <taxon>Streptophyta</taxon>
        <taxon>Embryophyta</taxon>
        <taxon>Tracheophyta</taxon>
        <taxon>Spermatophyta</taxon>
        <taxon>Magnoliopsida</taxon>
        <taxon>eudicotyledons</taxon>
        <taxon>Gunneridae</taxon>
        <taxon>Pentapetalae</taxon>
        <taxon>rosids</taxon>
        <taxon>fabids</taxon>
        <taxon>Fabales</taxon>
        <taxon>Fabaceae</taxon>
        <taxon>Papilionoideae</taxon>
        <taxon>50 kb inversion clade</taxon>
        <taxon>NPAAA clade</taxon>
        <taxon>indigoferoid/millettioid clade</taxon>
        <taxon>Phaseoleae</taxon>
        <taxon>Glycine</taxon>
        <taxon>Glycine subgen. Soja</taxon>
    </lineage>
</organism>
<dbReference type="GO" id="GO:0009734">
    <property type="term" value="P:auxin-activated signaling pathway"/>
    <property type="evidence" value="ECO:0007669"/>
    <property type="project" value="UniProtKB-UniRule"/>
</dbReference>
<comment type="subcellular location">
    <subcellularLocation>
        <location evidence="1 10">Nucleus</location>
    </subcellularLocation>
</comment>
<keyword evidence="13" id="KW-1185">Reference proteome</keyword>
<evidence type="ECO:0000256" key="1">
    <source>
        <dbReference type="ARBA" id="ARBA00004123"/>
    </source>
</evidence>
<sequence length="199" mass="22978">MELQLALALPINPTYHKKRTFSQLLMMDHAAPPESTLTDHVMLPTLSLLPLTPNHHHDDDHHSQCSNITKDDEEEESVVGWPPVNYHWRKKLRVDEVVGNNNNNNHMVSVADHRHHSVYVKVKMEGVGIARKVDLSMHQSFHTLKQTLMDMFGKCNIQQSNNYELAYLDKEGDWLLAQDLPWRSFVGCARRLKLVKSSR</sequence>
<dbReference type="EMBL" id="QZWG01000017">
    <property type="protein sequence ID" value="RZB56394.1"/>
    <property type="molecule type" value="Genomic_DNA"/>
</dbReference>
<keyword evidence="8 10" id="KW-0927">Auxin signaling pathway</keyword>
<name>A0A445G5D7_GLYSO</name>
<evidence type="ECO:0000256" key="7">
    <source>
        <dbReference type="ARBA" id="ARBA00023242"/>
    </source>
</evidence>
<keyword evidence="7 10" id="KW-0539">Nucleus</keyword>
<dbReference type="InterPro" id="IPR053793">
    <property type="entry name" value="PB1-like"/>
</dbReference>
<evidence type="ECO:0000256" key="3">
    <source>
        <dbReference type="ARBA" id="ARBA00011726"/>
    </source>
</evidence>
<dbReference type="SUPFAM" id="SSF54277">
    <property type="entry name" value="CAD &amp; PB1 domains"/>
    <property type="match status" value="1"/>
</dbReference>
<dbReference type="InterPro" id="IPR033389">
    <property type="entry name" value="AUX/IAA_dom"/>
</dbReference>
<dbReference type="Proteomes" id="UP000289340">
    <property type="component" value="Chromosome 17"/>
</dbReference>
<dbReference type="Pfam" id="PF02309">
    <property type="entry name" value="AUX_IAA"/>
    <property type="match status" value="1"/>
</dbReference>
<proteinExistence type="inferred from homology"/>
<dbReference type="PROSITE" id="PS51745">
    <property type="entry name" value="PB1"/>
    <property type="match status" value="1"/>
</dbReference>
<dbReference type="GO" id="GO:0005634">
    <property type="term" value="C:nucleus"/>
    <property type="evidence" value="ECO:0007669"/>
    <property type="project" value="UniProtKB-SubCell"/>
</dbReference>
<comment type="similarity">
    <text evidence="2 10">Belongs to the Aux/IAA family.</text>
</comment>
<comment type="subunit">
    <text evidence="3 10">Homodimers and heterodimers.</text>
</comment>
<dbReference type="Gene3D" id="3.10.20.90">
    <property type="entry name" value="Phosphatidylinositol 3-kinase Catalytic Subunit, Chain A, domain 1"/>
    <property type="match status" value="1"/>
</dbReference>
<dbReference type="PANTHER" id="PTHR31734">
    <property type="entry name" value="AUXIN-RESPONSIVE PROTEIN IAA17"/>
    <property type="match status" value="1"/>
</dbReference>
<evidence type="ECO:0000259" key="11">
    <source>
        <dbReference type="PROSITE" id="PS51745"/>
    </source>
</evidence>
<evidence type="ECO:0000256" key="2">
    <source>
        <dbReference type="ARBA" id="ARBA00006728"/>
    </source>
</evidence>
<keyword evidence="6 10" id="KW-0804">Transcription</keyword>
<dbReference type="SMR" id="A0A445G5D7"/>
<dbReference type="AlphaFoldDB" id="A0A445G5D7"/>
<protein>
    <recommendedName>
        <fullName evidence="10">Auxin-induced protein</fullName>
    </recommendedName>
</protein>
<reference evidence="12 13" key="1">
    <citation type="submission" date="2018-09" db="EMBL/GenBank/DDBJ databases">
        <title>A high-quality reference genome of wild soybean provides a powerful tool to mine soybean genomes.</title>
        <authorList>
            <person name="Xie M."/>
            <person name="Chung C.Y.L."/>
            <person name="Li M.-W."/>
            <person name="Wong F.-L."/>
            <person name="Chan T.-F."/>
            <person name="Lam H.-M."/>
        </authorList>
    </citation>
    <scope>NUCLEOTIDE SEQUENCE [LARGE SCALE GENOMIC DNA]</scope>
    <source>
        <strain evidence="13">cv. W05</strain>
        <tissue evidence="12">Hypocotyl of etiolated seedlings</tissue>
    </source>
</reference>
<evidence type="ECO:0000256" key="5">
    <source>
        <dbReference type="ARBA" id="ARBA00023015"/>
    </source>
</evidence>
<evidence type="ECO:0000256" key="10">
    <source>
        <dbReference type="RuleBase" id="RU004549"/>
    </source>
</evidence>
<comment type="caution">
    <text evidence="12">The sequence shown here is derived from an EMBL/GenBank/DDBJ whole genome shotgun (WGS) entry which is preliminary data.</text>
</comment>
<keyword evidence="5 10" id="KW-0805">Transcription regulation</keyword>